<dbReference type="EMBL" id="MU274902">
    <property type="protein sequence ID" value="KAI0092975.1"/>
    <property type="molecule type" value="Genomic_DNA"/>
</dbReference>
<keyword evidence="2" id="KW-1185">Reference proteome</keyword>
<proteinExistence type="predicted"/>
<sequence>MRRTSSMAGNVNLGLQYHEPESKKADDSRSGYYGVLMTKMLTKSTVAATTSRAETHSGMRMSDLGEVGRLNLKPEVAAMQSRAKCSFGVLAPANVVPESHQLMWLLVVRGLTALELSPLAIIPQALLLDEHLAASVLTTSSRGGFEASTFSLLLCGGFPFLANRDRSRDAGQEKPHRSSFQRPVDLREVANIYINRTGFLSSLLLLFHVLHQRFRGQVPPVRGNIPPLH</sequence>
<gene>
    <name evidence="1" type="ORF">BDY19DRAFT_1045314</name>
</gene>
<organism evidence="1 2">
    <name type="scientific">Irpex rosettiformis</name>
    <dbReference type="NCBI Taxonomy" id="378272"/>
    <lineage>
        <taxon>Eukaryota</taxon>
        <taxon>Fungi</taxon>
        <taxon>Dikarya</taxon>
        <taxon>Basidiomycota</taxon>
        <taxon>Agaricomycotina</taxon>
        <taxon>Agaricomycetes</taxon>
        <taxon>Polyporales</taxon>
        <taxon>Irpicaceae</taxon>
        <taxon>Irpex</taxon>
    </lineage>
</organism>
<name>A0ACB8UFA7_9APHY</name>
<evidence type="ECO:0000313" key="2">
    <source>
        <dbReference type="Proteomes" id="UP001055072"/>
    </source>
</evidence>
<reference evidence="1" key="1">
    <citation type="journal article" date="2021" name="Environ. Microbiol.">
        <title>Gene family expansions and transcriptome signatures uncover fungal adaptations to wood decay.</title>
        <authorList>
            <person name="Hage H."/>
            <person name="Miyauchi S."/>
            <person name="Viragh M."/>
            <person name="Drula E."/>
            <person name="Min B."/>
            <person name="Chaduli D."/>
            <person name="Navarro D."/>
            <person name="Favel A."/>
            <person name="Norest M."/>
            <person name="Lesage-Meessen L."/>
            <person name="Balint B."/>
            <person name="Merenyi Z."/>
            <person name="de Eugenio L."/>
            <person name="Morin E."/>
            <person name="Martinez A.T."/>
            <person name="Baldrian P."/>
            <person name="Stursova M."/>
            <person name="Martinez M.J."/>
            <person name="Novotny C."/>
            <person name="Magnuson J.K."/>
            <person name="Spatafora J.W."/>
            <person name="Maurice S."/>
            <person name="Pangilinan J."/>
            <person name="Andreopoulos W."/>
            <person name="LaButti K."/>
            <person name="Hundley H."/>
            <person name="Na H."/>
            <person name="Kuo A."/>
            <person name="Barry K."/>
            <person name="Lipzen A."/>
            <person name="Henrissat B."/>
            <person name="Riley R."/>
            <person name="Ahrendt S."/>
            <person name="Nagy L.G."/>
            <person name="Grigoriev I.V."/>
            <person name="Martin F."/>
            <person name="Rosso M.N."/>
        </authorList>
    </citation>
    <scope>NUCLEOTIDE SEQUENCE</scope>
    <source>
        <strain evidence="1">CBS 384.51</strain>
    </source>
</reference>
<accession>A0ACB8UFA7</accession>
<evidence type="ECO:0000313" key="1">
    <source>
        <dbReference type="EMBL" id="KAI0092975.1"/>
    </source>
</evidence>
<protein>
    <submittedName>
        <fullName evidence="1">Uncharacterized protein</fullName>
    </submittedName>
</protein>
<dbReference type="Proteomes" id="UP001055072">
    <property type="component" value="Unassembled WGS sequence"/>
</dbReference>
<comment type="caution">
    <text evidence="1">The sequence shown here is derived from an EMBL/GenBank/DDBJ whole genome shotgun (WGS) entry which is preliminary data.</text>
</comment>